<feature type="domain" description="Cytochrome c" evidence="5">
    <location>
        <begin position="1169"/>
        <end position="1305"/>
    </location>
</feature>
<dbReference type="PROSITE" id="PS51007">
    <property type="entry name" value="CYTC"/>
    <property type="match status" value="1"/>
</dbReference>
<dbReference type="InterPro" id="IPR009056">
    <property type="entry name" value="Cyt_c-like_dom"/>
</dbReference>
<dbReference type="SUPFAM" id="SSF46626">
    <property type="entry name" value="Cytochrome c"/>
    <property type="match status" value="1"/>
</dbReference>
<dbReference type="GO" id="GO:0016788">
    <property type="term" value="F:hydrolase activity, acting on ester bonds"/>
    <property type="evidence" value="ECO:0007669"/>
    <property type="project" value="UniProtKB-ARBA"/>
</dbReference>
<evidence type="ECO:0000256" key="1">
    <source>
        <dbReference type="ARBA" id="ARBA00022617"/>
    </source>
</evidence>
<dbReference type="GO" id="GO:0046872">
    <property type="term" value="F:metal ion binding"/>
    <property type="evidence" value="ECO:0007669"/>
    <property type="project" value="UniProtKB-KW"/>
</dbReference>
<dbReference type="InterPro" id="IPR013427">
    <property type="entry name" value="Haem-bd_dom_put"/>
</dbReference>
<dbReference type="Gene3D" id="2.120.10.30">
    <property type="entry name" value="TolB, C-terminal domain"/>
    <property type="match status" value="1"/>
</dbReference>
<dbReference type="InterPro" id="IPR011041">
    <property type="entry name" value="Quinoprot_gluc/sorb_DH_b-prop"/>
</dbReference>
<evidence type="ECO:0000259" key="5">
    <source>
        <dbReference type="PROSITE" id="PS51007"/>
    </source>
</evidence>
<evidence type="ECO:0000256" key="4">
    <source>
        <dbReference type="PROSITE-ProRule" id="PRU00433"/>
    </source>
</evidence>
<dbReference type="InterPro" id="IPR011042">
    <property type="entry name" value="6-blade_b-propeller_TolB-like"/>
</dbReference>
<dbReference type="Gene3D" id="1.10.760.10">
    <property type="entry name" value="Cytochrome c-like domain"/>
    <property type="match status" value="1"/>
</dbReference>
<gene>
    <name evidence="6" type="ORF">Enr13x_73060</name>
</gene>
<dbReference type="PANTHER" id="PTHR33546">
    <property type="entry name" value="LARGE, MULTIFUNCTIONAL SECRETED PROTEIN-RELATED"/>
    <property type="match status" value="1"/>
</dbReference>
<protein>
    <recommendedName>
        <fullName evidence="5">Cytochrome c domain-containing protein</fullName>
    </recommendedName>
</protein>
<sequence>MISSGPRAFSVSDTFASLACSFLPVLWAVITLAAPPSAAADDPFQLRDGDRVVLIGDGLIEQEQYFGWVEVMLTTAFPDADVTYRNLGWNGDTPAGDSRFGLSLLQAGREPDGEGWRQLQKQLELTRPTVAVLGYGMANALQTSTRTTDVEKVESIIQFTKDLQRLADTIRQNDPDCRFVFLSPISPVGPSVLTPEMAAAYAELIEQVCAKTGGQFVDLTGVAVKPSQRKDPVHLNGDGYKALADAIGTSLGIDRGVWQNSPQTEPLRSVILEKNRLWFHRSRPANMAYVFGFRKHEQGQNAVEIPQFDPLIEQEEAKIASLRQLKANGVEEPTPRLESKYAEFTPQPTPDFVVAEGLEVSLWAENPMLNKPIHMNFDPQGRLWVASSEAYPMIEVGQAMPDKILVLEDSDHDGKADTSTVFADGLLIPTGVAPGDGGVYVAQSTDLLFLEDTDGDGKADRRERVLSGFGTEDTHHNLHTLLFGPDGRLYMNQSVYTRTDAETPYGVVRLKAGGGFRFDTRNRRMDVFFHGLWNPWGHQFDAHGNSFMTDGAGFAGIAYVFPGARFNPTPGTRRQLDLISPGNYPKFCGGEIVQGESFPEDWQGSFVTCDFRANRVTRFSLSETESGFVTTQQADLIRTSASTFRPIDIKQGPDGAMYIADWSNPIINHGEVDFRDPRRDRWHGRIWRVTAKGRPLRQPVDLTGQSIESLIAGLYSGDRYLADQSRRVLIERGDDTAAELDRVWSLAKTSEDRLAAARLSASVGEPNVAWLQALLGDSEGAVRAAATRILADWSDPTDPTASIQRAPAIEWFAARIDDSHPRVRLEAVRGLAKLGGVDAIRLSLRALDHPVDRFIDHALFLNVDENSAALIKDLRKPLWNAAENQKQLEYVLTSVEPAKATEFLAAYLAKNGLPRDGGGPWIGLIAKAGSVKELEILYQHAIGGRLDAAATAKAFRALQDAKRLRRLKPELVGQPADQLKPLLSSSDSSVQAAAIELSGAWQLRKLIPTLADLAADGQLDASTRIKAIAALRACGGAAATEALLSLVRAEASLAIKSSLVGALAGTNPQLAVQPFYDTLAGIEEEQSALVLWRAMLSAKEGEALLTGSLPAEGLSEVAARAGVRAAGESGRNAQSLIDALMPMSGLTMTADKWSPQRGAELRELVATKGDPARGEMIYRRSSLQCATCHAIGGVGGKVGPDMTSLGASAPVDYIIESMFDPNAKIKENYHAITVLTEEGQVYSGIESGSTEEEMVLRDASNKLVRIPEAEIVQVKPGKSLMPAGLLDRVPQQDQLDLISFMTRLGKPGEYDASRQTVARVLEVFAGSHRIEQQGNEAIVAGKPIKGWKPLLARVSGKIEKTTLEALTAQHKYTSLVNIYLRTQIEVGSETTAKFSIDNLDRANVWIDGRPNGTIADPVKLSPGKHTVLFQIDGRGLPESITIRSEDVTFVSE</sequence>
<dbReference type="Gene3D" id="3.40.50.1110">
    <property type="entry name" value="SGNH hydrolase"/>
    <property type="match status" value="1"/>
</dbReference>
<dbReference type="Pfam" id="PF13646">
    <property type="entry name" value="HEAT_2"/>
    <property type="match status" value="1"/>
</dbReference>
<dbReference type="Pfam" id="PF13472">
    <property type="entry name" value="Lipase_GDSL_2"/>
    <property type="match status" value="1"/>
</dbReference>
<dbReference type="InterPro" id="IPR011989">
    <property type="entry name" value="ARM-like"/>
</dbReference>
<dbReference type="InterPro" id="IPR036514">
    <property type="entry name" value="SGNH_hydro_sf"/>
</dbReference>
<dbReference type="RefSeq" id="WP_197455578.1">
    <property type="nucleotide sequence ID" value="NZ_CP037423.1"/>
</dbReference>
<keyword evidence="2 4" id="KW-0479">Metal-binding</keyword>
<dbReference type="SUPFAM" id="SSF50952">
    <property type="entry name" value="Soluble quinoprotein glucose dehydrogenase"/>
    <property type="match status" value="1"/>
</dbReference>
<evidence type="ECO:0000313" key="6">
    <source>
        <dbReference type="EMBL" id="QDV47397.1"/>
    </source>
</evidence>
<evidence type="ECO:0000256" key="3">
    <source>
        <dbReference type="ARBA" id="ARBA00023004"/>
    </source>
</evidence>
<keyword evidence="3 4" id="KW-0408">Iron</keyword>
<name>A0A518I307_9BACT</name>
<dbReference type="SUPFAM" id="SSF52266">
    <property type="entry name" value="SGNH hydrolase"/>
    <property type="match status" value="1"/>
</dbReference>
<dbReference type="NCBIfam" id="TIGR02604">
    <property type="entry name" value="Piru_Ver_Nterm"/>
    <property type="match status" value="1"/>
</dbReference>
<keyword evidence="1 4" id="KW-0349">Heme</keyword>
<dbReference type="GO" id="GO:0009055">
    <property type="term" value="F:electron transfer activity"/>
    <property type="evidence" value="ECO:0007669"/>
    <property type="project" value="InterPro"/>
</dbReference>
<dbReference type="Proteomes" id="UP000319004">
    <property type="component" value="Chromosome"/>
</dbReference>
<dbReference type="PANTHER" id="PTHR33546:SF1">
    <property type="entry name" value="LARGE, MULTIFUNCTIONAL SECRETED PROTEIN"/>
    <property type="match status" value="1"/>
</dbReference>
<dbReference type="InterPro" id="IPR016024">
    <property type="entry name" value="ARM-type_fold"/>
</dbReference>
<dbReference type="Pfam" id="PF23500">
    <property type="entry name" value="DUF7133"/>
    <property type="match status" value="1"/>
</dbReference>
<dbReference type="Gene3D" id="1.25.10.10">
    <property type="entry name" value="Leucine-rich Repeat Variant"/>
    <property type="match status" value="1"/>
</dbReference>
<dbReference type="InterPro" id="IPR013830">
    <property type="entry name" value="SGNH_hydro"/>
</dbReference>
<dbReference type="InterPro" id="IPR036909">
    <property type="entry name" value="Cyt_c-like_dom_sf"/>
</dbReference>
<keyword evidence="7" id="KW-1185">Reference proteome</keyword>
<dbReference type="KEGG" id="snep:Enr13x_73060"/>
<evidence type="ECO:0000256" key="2">
    <source>
        <dbReference type="ARBA" id="ARBA00022723"/>
    </source>
</evidence>
<proteinExistence type="predicted"/>
<evidence type="ECO:0000313" key="7">
    <source>
        <dbReference type="Proteomes" id="UP000319004"/>
    </source>
</evidence>
<dbReference type="InterPro" id="IPR013428">
    <property type="entry name" value="Membrane-bound_put_N"/>
</dbReference>
<dbReference type="GO" id="GO:0020037">
    <property type="term" value="F:heme binding"/>
    <property type="evidence" value="ECO:0007669"/>
    <property type="project" value="InterPro"/>
</dbReference>
<accession>A0A518I307</accession>
<dbReference type="SUPFAM" id="SSF48371">
    <property type="entry name" value="ARM repeat"/>
    <property type="match status" value="1"/>
</dbReference>
<dbReference type="EMBL" id="CP037423">
    <property type="protein sequence ID" value="QDV47397.1"/>
    <property type="molecule type" value="Genomic_DNA"/>
</dbReference>
<organism evidence="6 7">
    <name type="scientific">Stieleria neptunia</name>
    <dbReference type="NCBI Taxonomy" id="2527979"/>
    <lineage>
        <taxon>Bacteria</taxon>
        <taxon>Pseudomonadati</taxon>
        <taxon>Planctomycetota</taxon>
        <taxon>Planctomycetia</taxon>
        <taxon>Pirellulales</taxon>
        <taxon>Pirellulaceae</taxon>
        <taxon>Stieleria</taxon>
    </lineage>
</organism>
<dbReference type="InterPro" id="IPR055557">
    <property type="entry name" value="DUF7133"/>
</dbReference>
<reference evidence="6 7" key="1">
    <citation type="submission" date="2019-03" db="EMBL/GenBank/DDBJ databases">
        <title>Deep-cultivation of Planctomycetes and their phenomic and genomic characterization uncovers novel biology.</title>
        <authorList>
            <person name="Wiegand S."/>
            <person name="Jogler M."/>
            <person name="Boedeker C."/>
            <person name="Pinto D."/>
            <person name="Vollmers J."/>
            <person name="Rivas-Marin E."/>
            <person name="Kohn T."/>
            <person name="Peeters S.H."/>
            <person name="Heuer A."/>
            <person name="Rast P."/>
            <person name="Oberbeckmann S."/>
            <person name="Bunk B."/>
            <person name="Jeske O."/>
            <person name="Meyerdierks A."/>
            <person name="Storesund J.E."/>
            <person name="Kallscheuer N."/>
            <person name="Luecker S."/>
            <person name="Lage O.M."/>
            <person name="Pohl T."/>
            <person name="Merkel B.J."/>
            <person name="Hornburger P."/>
            <person name="Mueller R.-W."/>
            <person name="Bruemmer F."/>
            <person name="Labrenz M."/>
            <person name="Spormann A.M."/>
            <person name="Op den Camp H."/>
            <person name="Overmann J."/>
            <person name="Amann R."/>
            <person name="Jetten M.S.M."/>
            <person name="Mascher T."/>
            <person name="Medema M.H."/>
            <person name="Devos D.P."/>
            <person name="Kaster A.-K."/>
            <person name="Ovreas L."/>
            <person name="Rohde M."/>
            <person name="Galperin M.Y."/>
            <person name="Jogler C."/>
        </authorList>
    </citation>
    <scope>NUCLEOTIDE SEQUENCE [LARGE SCALE GENOMIC DNA]</scope>
    <source>
        <strain evidence="6 7">Enr13</strain>
    </source>
</reference>
<dbReference type="NCBIfam" id="TIGR02603">
    <property type="entry name" value="CxxCH_TIGR02603"/>
    <property type="match status" value="1"/>
</dbReference>